<feature type="compositionally biased region" description="Polar residues" evidence="2">
    <location>
        <begin position="560"/>
        <end position="572"/>
    </location>
</feature>
<feature type="region of interest" description="Disordered" evidence="2">
    <location>
        <begin position="520"/>
        <end position="623"/>
    </location>
</feature>
<accession>A0A3N4KDF2</accession>
<organism evidence="3 4">
    <name type="scientific">Morchella conica CCBAS932</name>
    <dbReference type="NCBI Taxonomy" id="1392247"/>
    <lineage>
        <taxon>Eukaryota</taxon>
        <taxon>Fungi</taxon>
        <taxon>Dikarya</taxon>
        <taxon>Ascomycota</taxon>
        <taxon>Pezizomycotina</taxon>
        <taxon>Pezizomycetes</taxon>
        <taxon>Pezizales</taxon>
        <taxon>Morchellaceae</taxon>
        <taxon>Morchella</taxon>
    </lineage>
</organism>
<evidence type="ECO:0000256" key="1">
    <source>
        <dbReference type="SAM" id="Coils"/>
    </source>
</evidence>
<dbReference type="Proteomes" id="UP000277580">
    <property type="component" value="Unassembled WGS sequence"/>
</dbReference>
<feature type="compositionally biased region" description="Polar residues" evidence="2">
    <location>
        <begin position="525"/>
        <end position="534"/>
    </location>
</feature>
<keyword evidence="1" id="KW-0175">Coiled coil</keyword>
<sequence length="826" mass="92415">MMATPRSLRSFFDFTTPNLLDADFSTLQLISRASHDALQTELATLRSQIAEKDAMLSTMFIQQHATAAESKPPSAAEPPIDFGIREAHVESLTAKIDALSEQKRKLALALETAQESHIAKVDALAEQKRKLTLALETAQAKSRALAAEVKNMRERQAREEHEKKYAALEAQYRTVASELEARRAENDRFALERSTLTAKVRALESGGGLGAAAAAAAVANREGMEALKTENERLMLRLKAFEDGNAALNKNIAAQNKTIGVLKTVANTNERCNVDLQKKNLDLVAEINAMETQYEETMKKNIVLERKNGELEDEKAVLEDQLKKLAEKSETASKEDTQQIEGLKKKFEESEKTLRAKINQLQDNIKRQVAAFKQYQEKTQYLTENNARFLEDKKAVEKKLQSVQVERARLDSELIEIRVKLFRTEKTVTTTSARGADLEVANKKLIDQNQYLSRRFETQTQTQQSLKSEIVTLEERSERMLGEIHTLRQDKARLNDNIDNLISQLNGRRGSTERNDQLELFPTKLNGTNNSNGSVAKPLTPISPGTTRGTKRTAEDQDDTAQTPTTSRSNFTIRALADTPKVPQAAQPIPTHPPPSPPQRSLFDRVKQPSQQQQSSDPRSLFDRINTNTSIDHEIDTLITASKDSPRGVFCRLRGPPPGVADLLDLISGGPLESVRIALEKDVAFLWFLRPSDASAFMTHSAVKKLPNVEFAWNEKPVRMLDRDLATQVVRYGASRVFILHCVPNEVPLQRIASDVGGKRIAFWLCEGATGRVTADGRTKGREVVIEFTELRDAVEARKRLGGDFWCEASWMREGCDRTVPKVELL</sequence>
<dbReference type="InParanoid" id="A0A3N4KDF2"/>
<dbReference type="OrthoDB" id="5361017at2759"/>
<protein>
    <submittedName>
        <fullName evidence="3">Uncharacterized protein</fullName>
    </submittedName>
</protein>
<evidence type="ECO:0000313" key="4">
    <source>
        <dbReference type="Proteomes" id="UP000277580"/>
    </source>
</evidence>
<reference evidence="3 4" key="1">
    <citation type="journal article" date="2018" name="Nat. Ecol. Evol.">
        <title>Pezizomycetes genomes reveal the molecular basis of ectomycorrhizal truffle lifestyle.</title>
        <authorList>
            <person name="Murat C."/>
            <person name="Payen T."/>
            <person name="Noel B."/>
            <person name="Kuo A."/>
            <person name="Morin E."/>
            <person name="Chen J."/>
            <person name="Kohler A."/>
            <person name="Krizsan K."/>
            <person name="Balestrini R."/>
            <person name="Da Silva C."/>
            <person name="Montanini B."/>
            <person name="Hainaut M."/>
            <person name="Levati E."/>
            <person name="Barry K.W."/>
            <person name="Belfiori B."/>
            <person name="Cichocki N."/>
            <person name="Clum A."/>
            <person name="Dockter R.B."/>
            <person name="Fauchery L."/>
            <person name="Guy J."/>
            <person name="Iotti M."/>
            <person name="Le Tacon F."/>
            <person name="Lindquist E.A."/>
            <person name="Lipzen A."/>
            <person name="Malagnac F."/>
            <person name="Mello A."/>
            <person name="Molinier V."/>
            <person name="Miyauchi S."/>
            <person name="Poulain J."/>
            <person name="Riccioni C."/>
            <person name="Rubini A."/>
            <person name="Sitrit Y."/>
            <person name="Splivallo R."/>
            <person name="Traeger S."/>
            <person name="Wang M."/>
            <person name="Zifcakova L."/>
            <person name="Wipf D."/>
            <person name="Zambonelli A."/>
            <person name="Paolocci F."/>
            <person name="Nowrousian M."/>
            <person name="Ottonello S."/>
            <person name="Baldrian P."/>
            <person name="Spatafora J.W."/>
            <person name="Henrissat B."/>
            <person name="Nagy L.G."/>
            <person name="Aury J.M."/>
            <person name="Wincker P."/>
            <person name="Grigoriev I.V."/>
            <person name="Bonfante P."/>
            <person name="Martin F.M."/>
        </authorList>
    </citation>
    <scope>NUCLEOTIDE SEQUENCE [LARGE SCALE GENOMIC DNA]</scope>
    <source>
        <strain evidence="3 4">CCBAS932</strain>
    </source>
</reference>
<feature type="coiled-coil region" evidence="1">
    <location>
        <begin position="89"/>
        <end position="178"/>
    </location>
</feature>
<evidence type="ECO:0000256" key="2">
    <source>
        <dbReference type="SAM" id="MobiDB-lite"/>
    </source>
</evidence>
<dbReference type="EMBL" id="ML119162">
    <property type="protein sequence ID" value="RPB08510.1"/>
    <property type="molecule type" value="Genomic_DNA"/>
</dbReference>
<proteinExistence type="predicted"/>
<dbReference type="PANTHER" id="PTHR45615:SF80">
    <property type="entry name" value="GRIP DOMAIN-CONTAINING PROTEIN"/>
    <property type="match status" value="1"/>
</dbReference>
<evidence type="ECO:0000313" key="3">
    <source>
        <dbReference type="EMBL" id="RPB08510.1"/>
    </source>
</evidence>
<dbReference type="STRING" id="1392247.A0A3N4KDF2"/>
<dbReference type="AlphaFoldDB" id="A0A3N4KDF2"/>
<name>A0A3N4KDF2_9PEZI</name>
<dbReference type="PANTHER" id="PTHR45615">
    <property type="entry name" value="MYOSIN HEAVY CHAIN, NON-MUSCLE"/>
    <property type="match status" value="1"/>
</dbReference>
<gene>
    <name evidence="3" type="ORF">P167DRAFT_608650</name>
</gene>
<feature type="coiled-coil region" evidence="1">
    <location>
        <begin position="470"/>
        <end position="504"/>
    </location>
</feature>
<keyword evidence="4" id="KW-1185">Reference proteome</keyword>
<feature type="coiled-coil region" evidence="1">
    <location>
        <begin position="224"/>
        <end position="413"/>
    </location>
</feature>